<dbReference type="Pfam" id="PF08240">
    <property type="entry name" value="ADH_N"/>
    <property type="match status" value="1"/>
</dbReference>
<evidence type="ECO:0000256" key="2">
    <source>
        <dbReference type="ARBA" id="ARBA00022857"/>
    </source>
</evidence>
<dbReference type="GO" id="GO:0006631">
    <property type="term" value="P:fatty acid metabolic process"/>
    <property type="evidence" value="ECO:0007669"/>
    <property type="project" value="TreeGrafter"/>
</dbReference>
<dbReference type="RefSeq" id="WP_003134425.1">
    <property type="nucleotide sequence ID" value="NZ_AMQS01000001.1"/>
</dbReference>
<dbReference type="CDD" id="cd05282">
    <property type="entry name" value="ETR_like"/>
    <property type="match status" value="1"/>
</dbReference>
<protein>
    <submittedName>
        <fullName evidence="7">Putative oxidoreductase SMc00968</fullName>
    </submittedName>
</protein>
<evidence type="ECO:0000313" key="7">
    <source>
        <dbReference type="EMBL" id="EKF52464.1"/>
    </source>
</evidence>
<dbReference type="eggNOG" id="COG0604">
    <property type="taxonomic scope" value="Bacteria"/>
</dbReference>
<dbReference type="PANTHER" id="PTHR43981:SF2">
    <property type="entry name" value="ENOYL-[ACYL-CARRIER-PROTEIN] REDUCTASE, MITOCHONDRIAL"/>
    <property type="match status" value="1"/>
</dbReference>
<dbReference type="InterPro" id="IPR036291">
    <property type="entry name" value="NAD(P)-bd_dom_sf"/>
</dbReference>
<reference evidence="7 8" key="1">
    <citation type="journal article" date="2012" name="J. Bacteriol.">
        <title>Genome Sequence of the Bacteriocin-Producing Strain Lactococcus garvieae DCC43.</title>
        <authorList>
            <person name="Gabrielsen C."/>
            <person name="Brede D.A."/>
            <person name="Hernandez P.E."/>
            <person name="Nes I.F."/>
            <person name="Diep D.B."/>
        </authorList>
    </citation>
    <scope>NUCLEOTIDE SEQUENCE [LARGE SCALE GENOMIC DNA]</scope>
    <source>
        <strain evidence="7 8">DCC43</strain>
    </source>
</reference>
<dbReference type="PANTHER" id="PTHR43981">
    <property type="entry name" value="ENOYL-[ACYL-CARRIER-PROTEIN] REDUCTASE, MITOCHONDRIAL"/>
    <property type="match status" value="1"/>
</dbReference>
<dbReference type="InterPro" id="IPR051034">
    <property type="entry name" value="Mito_Enoyl-ACP_Reductase"/>
</dbReference>
<dbReference type="PATRIC" id="fig|1231377.3.peg.37"/>
<dbReference type="GO" id="GO:0016491">
    <property type="term" value="F:oxidoreductase activity"/>
    <property type="evidence" value="ECO:0007669"/>
    <property type="project" value="UniProtKB-KW"/>
</dbReference>
<dbReference type="Gene3D" id="3.90.180.10">
    <property type="entry name" value="Medium-chain alcohol dehydrogenases, catalytic domain"/>
    <property type="match status" value="1"/>
</dbReference>
<proteinExistence type="inferred from homology"/>
<evidence type="ECO:0000256" key="1">
    <source>
        <dbReference type="ARBA" id="ARBA00010371"/>
    </source>
</evidence>
<keyword evidence="4" id="KW-0560">Oxidoreductase</keyword>
<comment type="caution">
    <text evidence="7">The sequence shown here is derived from an EMBL/GenBank/DDBJ whole genome shotgun (WGS) entry which is preliminary data.</text>
</comment>
<keyword evidence="3" id="KW-0809">Transit peptide</keyword>
<dbReference type="InterPro" id="IPR013149">
    <property type="entry name" value="ADH-like_C"/>
</dbReference>
<dbReference type="Proteomes" id="UP000006787">
    <property type="component" value="Unassembled WGS sequence"/>
</dbReference>
<accession>K2PQ75</accession>
<dbReference type="EMBL" id="AMQS01000001">
    <property type="protein sequence ID" value="EKF52464.1"/>
    <property type="molecule type" value="Genomic_DNA"/>
</dbReference>
<feature type="domain" description="Alcohol dehydrogenase-like C-terminal" evidence="5">
    <location>
        <begin position="154"/>
        <end position="243"/>
    </location>
</feature>
<dbReference type="InterPro" id="IPR011032">
    <property type="entry name" value="GroES-like_sf"/>
</dbReference>
<dbReference type="Gene3D" id="3.40.50.720">
    <property type="entry name" value="NAD(P)-binding Rossmann-like Domain"/>
    <property type="match status" value="1"/>
</dbReference>
<sequence length="313" mass="34657">MNKSLIYEAFGQPHQVLKIKESCKPSLQDHEILVKMIYAPVNPSDLIPIKGAYAHRIKLPSVAGYEGVGSIIEVGDALSQKLIGQHVLPLHGEGTWQFFVKCPIDHTFFIPESFDLLSASQLYINPLTALLLCTEVLRLEPGEKLAINAAASSIGQVFAQLSKVMGFDLVAITRDRKKHEKLCLLGAREVRTDLIGLEVDAAIDCVGGQAGNDLAACVRPGGKFQALGLLSGKQVDWAKISSLPIESGIFHLRHWYTKLSVQEWQEKMQMLEQLVTNKHLVINQEITLVPFDKLVTKLDKPSKSKLIVDFTQK</sequence>
<gene>
    <name evidence="7" type="ORF">C426_0037</name>
</gene>
<dbReference type="SUPFAM" id="SSF50129">
    <property type="entry name" value="GroES-like"/>
    <property type="match status" value="1"/>
</dbReference>
<evidence type="ECO:0000259" key="5">
    <source>
        <dbReference type="Pfam" id="PF00107"/>
    </source>
</evidence>
<evidence type="ECO:0000313" key="8">
    <source>
        <dbReference type="Proteomes" id="UP000006787"/>
    </source>
</evidence>
<evidence type="ECO:0000259" key="6">
    <source>
        <dbReference type="Pfam" id="PF08240"/>
    </source>
</evidence>
<organism evidence="7 8">
    <name type="scientific">Lactococcus garvieae DCC43</name>
    <dbReference type="NCBI Taxonomy" id="1231377"/>
    <lineage>
        <taxon>Bacteria</taxon>
        <taxon>Bacillati</taxon>
        <taxon>Bacillota</taxon>
        <taxon>Bacilli</taxon>
        <taxon>Lactobacillales</taxon>
        <taxon>Streptococcaceae</taxon>
        <taxon>Lactococcus</taxon>
    </lineage>
</organism>
<name>K2PQ75_9LACT</name>
<evidence type="ECO:0000256" key="4">
    <source>
        <dbReference type="ARBA" id="ARBA00023002"/>
    </source>
</evidence>
<dbReference type="Pfam" id="PF00107">
    <property type="entry name" value="ADH_zinc_N"/>
    <property type="match status" value="1"/>
</dbReference>
<feature type="domain" description="Alcohol dehydrogenase-like N-terminal" evidence="6">
    <location>
        <begin position="29"/>
        <end position="89"/>
    </location>
</feature>
<comment type="similarity">
    <text evidence="1">Belongs to the zinc-containing alcohol dehydrogenase family. Quinone oxidoreductase subfamily.</text>
</comment>
<dbReference type="InterPro" id="IPR013154">
    <property type="entry name" value="ADH-like_N"/>
</dbReference>
<evidence type="ECO:0000256" key="3">
    <source>
        <dbReference type="ARBA" id="ARBA00022946"/>
    </source>
</evidence>
<dbReference type="SUPFAM" id="SSF51735">
    <property type="entry name" value="NAD(P)-binding Rossmann-fold domains"/>
    <property type="match status" value="1"/>
</dbReference>
<dbReference type="AlphaFoldDB" id="K2PQ75"/>
<keyword evidence="2" id="KW-0521">NADP</keyword>